<comment type="caution">
    <text evidence="2">The sequence shown here is derived from an EMBL/GenBank/DDBJ whole genome shotgun (WGS) entry which is preliminary data.</text>
</comment>
<gene>
    <name evidence="2" type="ORF">FB465_7064</name>
</gene>
<name>A0A561F1Y4_9ACTN</name>
<dbReference type="Proteomes" id="UP000318416">
    <property type="component" value="Unassembled WGS sequence"/>
</dbReference>
<sequence>MLLSIGGCGASDPSRNAPEPAAPQSGERILRAAAEGGYAAGSVTAEIRALIMGQGLLGPVSVDRSGRCAARLEIAKRGRTEFLTDGEHFWLKGGEQLWGPNRASRIGDRYVTGAVAQDPFNLAIFCQSAAAYALLGSLEQKEMAQHSPAGAASADFVDPDGSVAETADAAAPRLTRYRSGNGSEPFDYRFSDYGRPVAFEPPPSASTVALAEVLASEGSGAPPSRTAP</sequence>
<organism evidence="2 3">
    <name type="scientific">Kitasatospora atroaurantiaca</name>
    <dbReference type="NCBI Taxonomy" id="285545"/>
    <lineage>
        <taxon>Bacteria</taxon>
        <taxon>Bacillati</taxon>
        <taxon>Actinomycetota</taxon>
        <taxon>Actinomycetes</taxon>
        <taxon>Kitasatosporales</taxon>
        <taxon>Streptomycetaceae</taxon>
        <taxon>Kitasatospora</taxon>
    </lineage>
</organism>
<dbReference type="AlphaFoldDB" id="A0A561F1Y4"/>
<proteinExistence type="predicted"/>
<accession>A0A561F1Y4</accession>
<evidence type="ECO:0000313" key="2">
    <source>
        <dbReference type="EMBL" id="TWE21832.1"/>
    </source>
</evidence>
<protein>
    <recommendedName>
        <fullName evidence="4">Lipoprotein</fullName>
    </recommendedName>
</protein>
<dbReference type="EMBL" id="VIVR01000001">
    <property type="protein sequence ID" value="TWE21832.1"/>
    <property type="molecule type" value="Genomic_DNA"/>
</dbReference>
<reference evidence="2 3" key="1">
    <citation type="submission" date="2019-06" db="EMBL/GenBank/DDBJ databases">
        <title>Sequencing the genomes of 1000 actinobacteria strains.</title>
        <authorList>
            <person name="Klenk H.-P."/>
        </authorList>
    </citation>
    <scope>NUCLEOTIDE SEQUENCE [LARGE SCALE GENOMIC DNA]</scope>
    <source>
        <strain evidence="2 3">DSM 41649</strain>
    </source>
</reference>
<evidence type="ECO:0000256" key="1">
    <source>
        <dbReference type="SAM" id="MobiDB-lite"/>
    </source>
</evidence>
<feature type="region of interest" description="Disordered" evidence="1">
    <location>
        <begin position="1"/>
        <end position="24"/>
    </location>
</feature>
<evidence type="ECO:0008006" key="4">
    <source>
        <dbReference type="Google" id="ProtNLM"/>
    </source>
</evidence>
<evidence type="ECO:0000313" key="3">
    <source>
        <dbReference type="Proteomes" id="UP000318416"/>
    </source>
</evidence>
<keyword evidence="3" id="KW-1185">Reference proteome</keyword>